<comment type="similarity">
    <text evidence="2">Belongs to the TMEM214 family.</text>
</comment>
<evidence type="ECO:0000256" key="5">
    <source>
        <dbReference type="ARBA" id="ARBA00022703"/>
    </source>
</evidence>
<dbReference type="Pfam" id="PF10151">
    <property type="entry name" value="TMEM214"/>
    <property type="match status" value="2"/>
</dbReference>
<evidence type="ECO:0000256" key="10">
    <source>
        <dbReference type="ARBA" id="ARBA00024938"/>
    </source>
</evidence>
<keyword evidence="8 12" id="KW-0472">Membrane</keyword>
<keyword evidence="5" id="KW-0053">Apoptosis</keyword>
<keyword evidence="7 12" id="KW-1133">Transmembrane helix</keyword>
<evidence type="ECO:0000256" key="3">
    <source>
        <dbReference type="ARBA" id="ARBA00011720"/>
    </source>
</evidence>
<comment type="subunit">
    <text evidence="3">Constitutively interacts with CASP4; required for the localization of procaspase 4 to the ER.</text>
</comment>
<comment type="function">
    <text evidence="10">Critical mediator, in cooperation with CASP4, of endoplasmic reticulum-stress induced apoptosis. Required or the activation of CASP4 following endoplasmic reticulum stress.</text>
</comment>
<keyword evidence="6" id="KW-0256">Endoplasmic reticulum</keyword>
<dbReference type="PANTHER" id="PTHR13448:SF0">
    <property type="entry name" value="TRANSMEMBRANE PROTEIN 214"/>
    <property type="match status" value="1"/>
</dbReference>
<feature type="compositionally biased region" description="Basic and acidic residues" evidence="11">
    <location>
        <begin position="56"/>
        <end position="84"/>
    </location>
</feature>
<evidence type="ECO:0000256" key="12">
    <source>
        <dbReference type="SAM" id="Phobius"/>
    </source>
</evidence>
<evidence type="ECO:0000256" key="2">
    <source>
        <dbReference type="ARBA" id="ARBA00007984"/>
    </source>
</evidence>
<comment type="caution">
    <text evidence="13">The sequence shown here is derived from an EMBL/GenBank/DDBJ whole genome shotgun (WGS) entry which is preliminary data.</text>
</comment>
<reference evidence="13" key="1">
    <citation type="submission" date="2017-09" db="EMBL/GenBank/DDBJ databases">
        <title>Contemporary evolution of a Lepidopteran species, Heliothis virescens, in response to modern agricultural practices.</title>
        <authorList>
            <person name="Fritz M.L."/>
            <person name="Deyonke A.M."/>
            <person name="Papanicolaou A."/>
            <person name="Micinski S."/>
            <person name="Westbrook J."/>
            <person name="Gould F."/>
        </authorList>
    </citation>
    <scope>NUCLEOTIDE SEQUENCE [LARGE SCALE GENOMIC DNA]</scope>
    <source>
        <strain evidence="13">HvINT-</strain>
        <tissue evidence="13">Whole body</tissue>
    </source>
</reference>
<evidence type="ECO:0000256" key="1">
    <source>
        <dbReference type="ARBA" id="ARBA00004477"/>
    </source>
</evidence>
<dbReference type="GO" id="GO:0006915">
    <property type="term" value="P:apoptotic process"/>
    <property type="evidence" value="ECO:0007669"/>
    <property type="project" value="UniProtKB-KW"/>
</dbReference>
<comment type="subcellular location">
    <subcellularLocation>
        <location evidence="1">Endoplasmic reticulum membrane</location>
        <topology evidence="1">Multi-pass membrane protein</topology>
    </subcellularLocation>
</comment>
<name>A0A2A4J9V0_HELVI</name>
<feature type="region of interest" description="Disordered" evidence="11">
    <location>
        <begin position="1"/>
        <end position="91"/>
    </location>
</feature>
<evidence type="ECO:0000256" key="11">
    <source>
        <dbReference type="SAM" id="MobiDB-lite"/>
    </source>
</evidence>
<organism evidence="13">
    <name type="scientific">Heliothis virescens</name>
    <name type="common">Tobacco budworm moth</name>
    <dbReference type="NCBI Taxonomy" id="7102"/>
    <lineage>
        <taxon>Eukaryota</taxon>
        <taxon>Metazoa</taxon>
        <taxon>Ecdysozoa</taxon>
        <taxon>Arthropoda</taxon>
        <taxon>Hexapoda</taxon>
        <taxon>Insecta</taxon>
        <taxon>Pterygota</taxon>
        <taxon>Neoptera</taxon>
        <taxon>Endopterygota</taxon>
        <taxon>Lepidoptera</taxon>
        <taxon>Glossata</taxon>
        <taxon>Ditrysia</taxon>
        <taxon>Noctuoidea</taxon>
        <taxon>Noctuidae</taxon>
        <taxon>Heliothinae</taxon>
        <taxon>Heliothis</taxon>
    </lineage>
</organism>
<dbReference type="GO" id="GO:0005794">
    <property type="term" value="C:Golgi apparatus"/>
    <property type="evidence" value="ECO:0007669"/>
    <property type="project" value="TreeGrafter"/>
</dbReference>
<evidence type="ECO:0000256" key="9">
    <source>
        <dbReference type="ARBA" id="ARBA00023180"/>
    </source>
</evidence>
<gene>
    <name evidence="13" type="ORF">B5V51_5380</name>
</gene>
<dbReference type="GO" id="GO:0005789">
    <property type="term" value="C:endoplasmic reticulum membrane"/>
    <property type="evidence" value="ECO:0007669"/>
    <property type="project" value="UniProtKB-SubCell"/>
</dbReference>
<evidence type="ECO:0000256" key="8">
    <source>
        <dbReference type="ARBA" id="ARBA00023136"/>
    </source>
</evidence>
<dbReference type="InterPro" id="IPR019308">
    <property type="entry name" value="TMEM214"/>
</dbReference>
<sequence length="947" mass="107676">MSSGQWEVVGKNKKSQNGKIKTKEDEKKAVKNGPKLEDVVPHSQIKSFYSGMEIDDERKPAKDNKKKEGDKKKKQDKKNAEPPKPKPPKTIEGALEAMDAAELANIIATNKIRFSNAPLVWLKEVAAHLNSKIQIDVDDPTFASHPQLYPLSAAPNEIKKILSDVLQDAGKANTQLFFDVTLTALANDMSRGQSVNGHRLLLQMLAQDYPEFCIASIQKSASLRNSYQNRPPIGLSLLWAFGQGGISDFAVGLKAWQDLFLPIIELKNYSKYVVWYLSNLLDEHATMDGAKVSQDQLFAMIDMVNNKRSALPKDLSSDLIKQLSKYKDIYFNKSNNKLQVTFNQLMKKLPNQYLSGPSLDPYHRVLVDCLVDCLVRDDSCNATWRQLFHRCSKQSATLLDYIDSNWAEVSKKLRQKSLKMSVLQYKEVCGEALKGKKKDETVVRTNKICQPTLNKCFLILIEQISNNCHIFFPGQSVNGHRLLLQMLAQDYPEFCIASIQKSASLRNSYQNRPPIGLSLLWAFGQGGISDFAVGLKAWQDLFLPIIELKNYSKYVVWYLSNLLDEHATMDGAKVSQDQLFAMIDMVNNKRSALPKDLSSDLIKQLSKYKDIYFNKSNNKLQVTFNQLMKKLPNQYLSGPSLDPYHRVLVDCLVDCLVRDDSCNATWRQLFHRCSKQSATLLDYIDSNWAEVSKKLRQKSLKMSVLQYKEVCGEALKGKKKDETVVRTNKICQDILDRMTSTRRFPWIWASFFLLVGIAGLVSYDVSRSGGNFPKSTTGRLLNDLGVLEHSQRAWQKSLSTSARGYLWLETNAPVYYTQTVETCTPYILLSREFAYVAMKKVGVLYTNTKDYVAEKTPVVVATIEQYAPGLVDNVQSYTASGLETVKKYSNDYYQLTMEYLKTKVFVGEWAPEILQNKTETALNVTRSHVSSYFHWFREQVHIYSKIP</sequence>
<evidence type="ECO:0000256" key="4">
    <source>
        <dbReference type="ARBA" id="ARBA00022692"/>
    </source>
</evidence>
<evidence type="ECO:0000256" key="6">
    <source>
        <dbReference type="ARBA" id="ARBA00022824"/>
    </source>
</evidence>
<dbReference type="PANTHER" id="PTHR13448">
    <property type="entry name" value="TRANSMEMBRANE PROTEIN 214"/>
    <property type="match status" value="1"/>
</dbReference>
<accession>A0A2A4J9V0</accession>
<keyword evidence="4 12" id="KW-0812">Transmembrane</keyword>
<protein>
    <recommendedName>
        <fullName evidence="14">Transmembrane protein 214</fullName>
    </recommendedName>
</protein>
<evidence type="ECO:0008006" key="14">
    <source>
        <dbReference type="Google" id="ProtNLM"/>
    </source>
</evidence>
<proteinExistence type="inferred from homology"/>
<dbReference type="STRING" id="7102.A0A2A4J9V0"/>
<evidence type="ECO:0000313" key="13">
    <source>
        <dbReference type="EMBL" id="PCG68314.1"/>
    </source>
</evidence>
<dbReference type="AlphaFoldDB" id="A0A2A4J9V0"/>
<keyword evidence="9" id="KW-0325">Glycoprotein</keyword>
<feature type="compositionally biased region" description="Basic and acidic residues" evidence="11">
    <location>
        <begin position="21"/>
        <end position="40"/>
    </location>
</feature>
<feature type="transmembrane region" description="Helical" evidence="12">
    <location>
        <begin position="746"/>
        <end position="765"/>
    </location>
</feature>
<dbReference type="EMBL" id="NWSH01002431">
    <property type="protein sequence ID" value="PCG68314.1"/>
    <property type="molecule type" value="Genomic_DNA"/>
</dbReference>
<evidence type="ECO:0000256" key="7">
    <source>
        <dbReference type="ARBA" id="ARBA00022989"/>
    </source>
</evidence>